<dbReference type="Proteomes" id="UP000476411">
    <property type="component" value="Chromosome"/>
</dbReference>
<evidence type="ECO:0008006" key="3">
    <source>
        <dbReference type="Google" id="ProtNLM"/>
    </source>
</evidence>
<protein>
    <recommendedName>
        <fullName evidence="3">TonB-dependent receptor plug domain-containing protein</fullName>
    </recommendedName>
</protein>
<gene>
    <name evidence="1" type="ORF">GWR21_28960</name>
</gene>
<dbReference type="AlphaFoldDB" id="A0A6B9ZM23"/>
<dbReference type="RefSeq" id="WP_162335186.1">
    <property type="nucleotide sequence ID" value="NZ_CP048113.1"/>
</dbReference>
<reference evidence="1 2" key="1">
    <citation type="submission" date="2020-01" db="EMBL/GenBank/DDBJ databases">
        <title>Complete genome sequence of Chitinophaga sp. H33E-04 isolated from quinoa roots.</title>
        <authorList>
            <person name="Weon H.-Y."/>
            <person name="Lee S.A."/>
        </authorList>
    </citation>
    <scope>NUCLEOTIDE SEQUENCE [LARGE SCALE GENOMIC DNA]</scope>
    <source>
        <strain evidence="1 2">H33E-04</strain>
    </source>
</reference>
<evidence type="ECO:0000313" key="2">
    <source>
        <dbReference type="Proteomes" id="UP000476411"/>
    </source>
</evidence>
<sequence>MKYITPFLLSSTVCLTVHAQTNKPVSSLHTSLEKKIMVGSVCLCQTTLTDLRNATDDLQPVIVEEMDTPEHCYAQDTRYENGKGFSSVKYPGMIFQKDQSKDYISKIRLTSNYSGPLPDGRNVDVKNLTVKEVLARYPEFTELWRSRDCSGFWKIGNDTLSFFVKIDPDKPRYPLDEAHYMDQRVAGIDITLSCYGVFDQPDKKQPKLAGDPLIFIDSVIVTREQMQAYQPTDIAAVTIYKNAEGAELLGPQGGNGVVFIETKPFARKRYWQFFKSKSSRYARTVPSLAVDSTVVYILNGKVLTEHFEGDLSRINDESFISLQVIRKAVLQRDYGVKDRSIGVLIDANIRATNPRPDNR</sequence>
<accession>A0A6B9ZM23</accession>
<keyword evidence="2" id="KW-1185">Reference proteome</keyword>
<dbReference type="EMBL" id="CP048113">
    <property type="protein sequence ID" value="QHS63470.1"/>
    <property type="molecule type" value="Genomic_DNA"/>
</dbReference>
<name>A0A6B9ZM23_9BACT</name>
<dbReference type="KEGG" id="chih:GWR21_28960"/>
<proteinExistence type="predicted"/>
<evidence type="ECO:0000313" key="1">
    <source>
        <dbReference type="EMBL" id="QHS63470.1"/>
    </source>
</evidence>
<organism evidence="1 2">
    <name type="scientific">Chitinophaga agri</name>
    <dbReference type="NCBI Taxonomy" id="2703787"/>
    <lineage>
        <taxon>Bacteria</taxon>
        <taxon>Pseudomonadati</taxon>
        <taxon>Bacteroidota</taxon>
        <taxon>Chitinophagia</taxon>
        <taxon>Chitinophagales</taxon>
        <taxon>Chitinophagaceae</taxon>
        <taxon>Chitinophaga</taxon>
    </lineage>
</organism>